<sequence>MIVRAGEVICLSSGIFESYAREGPFVASRDFDLDAFVAEAVIPCAKIWEIASLLGEIPDFLLQAGLITKLPSRNIYLGAMGEVDIREERGD</sequence>
<name>A0ACC5UP35_9PSED</name>
<dbReference type="EMBL" id="JABWSB020000007">
    <property type="protein sequence ID" value="MBV4516182.1"/>
    <property type="molecule type" value="Genomic_DNA"/>
</dbReference>
<reference evidence="1 2" key="1">
    <citation type="journal article" date="2020" name="Microorganisms">
        <title>Reliable Identification of Environmental Pseudomonas Isolates Using the rpoD Gene.</title>
        <authorList>
            <consortium name="The Broad Institute Genome Sequencing Platform"/>
            <person name="Girard L."/>
            <person name="Lood C."/>
            <person name="Rokni-Zadeh H."/>
            <person name="van Noort V."/>
            <person name="Lavigne R."/>
            <person name="De Mot R."/>
        </authorList>
    </citation>
    <scope>NUCLEOTIDE SEQUENCE [LARGE SCALE GENOMIC DNA]</scope>
    <source>
        <strain evidence="1 2">RW1P2</strain>
    </source>
</reference>
<proteinExistence type="predicted"/>
<comment type="caution">
    <text evidence="1">The sequence shown here is derived from an EMBL/GenBank/DDBJ whole genome shotgun (WGS) entry which is preliminary data.</text>
</comment>
<evidence type="ECO:0000313" key="1">
    <source>
        <dbReference type="EMBL" id="MBV4516182.1"/>
    </source>
</evidence>
<organism evidence="1 2">
    <name type="scientific">Pseudomonas kurunegalensis</name>
    <dbReference type="NCBI Taxonomy" id="485880"/>
    <lineage>
        <taxon>Bacteria</taxon>
        <taxon>Pseudomonadati</taxon>
        <taxon>Pseudomonadota</taxon>
        <taxon>Gammaproteobacteria</taxon>
        <taxon>Pseudomonadales</taxon>
        <taxon>Pseudomonadaceae</taxon>
        <taxon>Pseudomonas</taxon>
    </lineage>
</organism>
<accession>A0ACC5UP35</accession>
<dbReference type="Proteomes" id="UP000624243">
    <property type="component" value="Unassembled WGS sequence"/>
</dbReference>
<gene>
    <name evidence="1" type="ORF">HU758_013360</name>
</gene>
<evidence type="ECO:0000313" key="2">
    <source>
        <dbReference type="Proteomes" id="UP000624243"/>
    </source>
</evidence>
<keyword evidence="2" id="KW-1185">Reference proteome</keyword>
<protein>
    <submittedName>
        <fullName evidence="1">Uncharacterized protein</fullName>
    </submittedName>
</protein>